<evidence type="ECO:0000256" key="5">
    <source>
        <dbReference type="ARBA" id="ARBA00022538"/>
    </source>
</evidence>
<dbReference type="STRING" id="543379.A0A232ETE4"/>
<keyword evidence="4" id="KW-1003">Cell membrane</keyword>
<dbReference type="GO" id="GO:0001671">
    <property type="term" value="F:ATPase activator activity"/>
    <property type="evidence" value="ECO:0007669"/>
    <property type="project" value="TreeGrafter"/>
</dbReference>
<keyword evidence="16" id="KW-0739">Sodium transport</keyword>
<keyword evidence="5" id="KW-0633">Potassium transport</keyword>
<accession>A0A232ETE4</accession>
<evidence type="ECO:0000256" key="11">
    <source>
        <dbReference type="ARBA" id="ARBA00023053"/>
    </source>
</evidence>
<keyword evidence="6" id="KW-0740">Sodium/potassium transport</keyword>
<evidence type="ECO:0000256" key="12">
    <source>
        <dbReference type="ARBA" id="ARBA00023065"/>
    </source>
</evidence>
<organism evidence="19 20">
    <name type="scientific">Trichomalopsis sarcophagae</name>
    <dbReference type="NCBI Taxonomy" id="543379"/>
    <lineage>
        <taxon>Eukaryota</taxon>
        <taxon>Metazoa</taxon>
        <taxon>Ecdysozoa</taxon>
        <taxon>Arthropoda</taxon>
        <taxon>Hexapoda</taxon>
        <taxon>Insecta</taxon>
        <taxon>Pterygota</taxon>
        <taxon>Neoptera</taxon>
        <taxon>Endopterygota</taxon>
        <taxon>Hymenoptera</taxon>
        <taxon>Apocrita</taxon>
        <taxon>Proctotrupomorpha</taxon>
        <taxon>Chalcidoidea</taxon>
        <taxon>Pteromalidae</taxon>
        <taxon>Pteromalinae</taxon>
        <taxon>Trichomalopsis</taxon>
    </lineage>
</organism>
<evidence type="ECO:0000256" key="2">
    <source>
        <dbReference type="ARBA" id="ARBA00005876"/>
    </source>
</evidence>
<keyword evidence="15" id="KW-0325">Glycoprotein</keyword>
<dbReference type="AlphaFoldDB" id="A0A232ETE4"/>
<dbReference type="GO" id="GO:0005890">
    <property type="term" value="C:sodium:potassium-exchanging ATPase complex"/>
    <property type="evidence" value="ECO:0007669"/>
    <property type="project" value="InterPro"/>
</dbReference>
<evidence type="ECO:0000256" key="1">
    <source>
        <dbReference type="ARBA" id="ARBA00004401"/>
    </source>
</evidence>
<dbReference type="Pfam" id="PF00287">
    <property type="entry name" value="Na_K-ATPase"/>
    <property type="match status" value="1"/>
</dbReference>
<keyword evidence="3" id="KW-0813">Transport</keyword>
<comment type="subcellular location">
    <subcellularLocation>
        <location evidence="1">Cell membrane</location>
        <topology evidence="1">Single-pass type II membrane protein</topology>
    </subcellularLocation>
</comment>
<evidence type="ECO:0000256" key="16">
    <source>
        <dbReference type="ARBA" id="ARBA00023201"/>
    </source>
</evidence>
<evidence type="ECO:0000256" key="14">
    <source>
        <dbReference type="ARBA" id="ARBA00023157"/>
    </source>
</evidence>
<dbReference type="GO" id="GO:0006883">
    <property type="term" value="P:intracellular sodium ion homeostasis"/>
    <property type="evidence" value="ECO:0007669"/>
    <property type="project" value="TreeGrafter"/>
</dbReference>
<feature type="transmembrane region" description="Helical" evidence="18">
    <location>
        <begin position="56"/>
        <end position="78"/>
    </location>
</feature>
<keyword evidence="20" id="KW-1185">Reference proteome</keyword>
<dbReference type="GO" id="GO:0030007">
    <property type="term" value="P:intracellular potassium ion homeostasis"/>
    <property type="evidence" value="ECO:0007669"/>
    <property type="project" value="TreeGrafter"/>
</dbReference>
<comment type="caution">
    <text evidence="19">The sequence shown here is derived from an EMBL/GenBank/DDBJ whole genome shotgun (WGS) entry which is preliminary data.</text>
</comment>
<evidence type="ECO:0000256" key="10">
    <source>
        <dbReference type="ARBA" id="ARBA00022989"/>
    </source>
</evidence>
<dbReference type="FunFam" id="2.60.40.1660:FF:000004">
    <property type="entry name" value="sodium/potassium-transporting ATPase subunit beta-2"/>
    <property type="match status" value="1"/>
</dbReference>
<protein>
    <recommendedName>
        <fullName evidence="21">Sodium/potassium-transporting ATPase subunit beta</fullName>
    </recommendedName>
</protein>
<keyword evidence="11" id="KW-0915">Sodium</keyword>
<evidence type="ECO:0000256" key="17">
    <source>
        <dbReference type="ARBA" id="ARBA00025540"/>
    </source>
</evidence>
<evidence type="ECO:0000313" key="20">
    <source>
        <dbReference type="Proteomes" id="UP000215335"/>
    </source>
</evidence>
<comment type="similarity">
    <text evidence="2">Belongs to the X(+)/potassium ATPases subunit beta family.</text>
</comment>
<dbReference type="InterPro" id="IPR000402">
    <property type="entry name" value="Na/K_ATPase_sub_beta"/>
</dbReference>
<dbReference type="OrthoDB" id="5912413at2759"/>
<evidence type="ECO:0000256" key="18">
    <source>
        <dbReference type="SAM" id="Phobius"/>
    </source>
</evidence>
<proteinExistence type="inferred from homology"/>
<dbReference type="GO" id="GO:1990573">
    <property type="term" value="P:potassium ion import across plasma membrane"/>
    <property type="evidence" value="ECO:0007669"/>
    <property type="project" value="TreeGrafter"/>
</dbReference>
<dbReference type="PANTHER" id="PTHR11523">
    <property type="entry name" value="SODIUM/POTASSIUM-DEPENDENT ATPASE BETA SUBUNIT"/>
    <property type="match status" value="1"/>
</dbReference>
<comment type="function">
    <text evidence="17">This is the non-catalytic component of the active enzyme, which catalyzes the hydrolysis of ATP coupled with the exchange of Na(+) and K(+) ions across the plasma membrane. The beta subunit regulates, through assembly of alpha/beta heterodimers, the number of sodium pumps transported to the plasma membrane.</text>
</comment>
<evidence type="ECO:0000256" key="9">
    <source>
        <dbReference type="ARBA" id="ARBA00022968"/>
    </source>
</evidence>
<gene>
    <name evidence="19" type="ORF">TSAR_015296</name>
</gene>
<evidence type="ECO:0000256" key="15">
    <source>
        <dbReference type="ARBA" id="ARBA00023180"/>
    </source>
</evidence>
<reference evidence="19 20" key="1">
    <citation type="journal article" date="2017" name="Curr. Biol.">
        <title>The Evolution of Venom by Co-option of Single-Copy Genes.</title>
        <authorList>
            <person name="Martinson E.O."/>
            <person name="Mrinalini"/>
            <person name="Kelkar Y.D."/>
            <person name="Chang C.H."/>
            <person name="Werren J.H."/>
        </authorList>
    </citation>
    <scope>NUCLEOTIDE SEQUENCE [LARGE SCALE GENOMIC DNA]</scope>
    <source>
        <strain evidence="19 20">Alberta</strain>
        <tissue evidence="19">Whole body</tissue>
    </source>
</reference>
<keyword evidence="7 18" id="KW-0812">Transmembrane</keyword>
<keyword evidence="14" id="KW-1015">Disulfide bond</keyword>
<keyword evidence="13 18" id="KW-0472">Membrane</keyword>
<dbReference type="GO" id="GO:0036376">
    <property type="term" value="P:sodium ion export across plasma membrane"/>
    <property type="evidence" value="ECO:0007669"/>
    <property type="project" value="TreeGrafter"/>
</dbReference>
<dbReference type="Gene3D" id="2.60.40.1660">
    <property type="entry name" value="Na, k-atpase alpha subunit"/>
    <property type="match status" value="1"/>
</dbReference>
<evidence type="ECO:0000256" key="7">
    <source>
        <dbReference type="ARBA" id="ARBA00022692"/>
    </source>
</evidence>
<evidence type="ECO:0008006" key="21">
    <source>
        <dbReference type="Google" id="ProtNLM"/>
    </source>
</evidence>
<dbReference type="Proteomes" id="UP000215335">
    <property type="component" value="Unassembled WGS sequence"/>
</dbReference>
<keyword evidence="12" id="KW-0406">Ion transport</keyword>
<keyword evidence="9" id="KW-0735">Signal-anchor</keyword>
<evidence type="ECO:0000256" key="8">
    <source>
        <dbReference type="ARBA" id="ARBA00022958"/>
    </source>
</evidence>
<evidence type="ECO:0000313" key="19">
    <source>
        <dbReference type="EMBL" id="OXU21621.1"/>
    </source>
</evidence>
<evidence type="ECO:0000256" key="3">
    <source>
        <dbReference type="ARBA" id="ARBA00022448"/>
    </source>
</evidence>
<evidence type="ECO:0000256" key="4">
    <source>
        <dbReference type="ARBA" id="ARBA00022475"/>
    </source>
</evidence>
<evidence type="ECO:0000256" key="13">
    <source>
        <dbReference type="ARBA" id="ARBA00023136"/>
    </source>
</evidence>
<dbReference type="InterPro" id="IPR038702">
    <property type="entry name" value="Na/K_ATPase_sub_beta_sf"/>
</dbReference>
<dbReference type="PANTHER" id="PTHR11523:SF46">
    <property type="entry name" value="SODIUM_POTASSIUM-TRANSPORTING ATPASE SUBUNIT BETA-2"/>
    <property type="match status" value="1"/>
</dbReference>
<dbReference type="EMBL" id="NNAY01002286">
    <property type="protein sequence ID" value="OXU21621.1"/>
    <property type="molecule type" value="Genomic_DNA"/>
</dbReference>
<evidence type="ECO:0000256" key="6">
    <source>
        <dbReference type="ARBA" id="ARBA00022607"/>
    </source>
</evidence>
<keyword evidence="8" id="KW-0630">Potassium</keyword>
<keyword evidence="10 18" id="KW-1133">Transmembrane helix</keyword>
<sequence length="327" mass="37645">MSVRANKTGNGLYQFQDYLREPDTRTKWQIFKDSIYNPADGTIFGHTKKRWGIVGIFYLLFYSVLAVLCSICMMGLMATIDENRPKWTLDSSLIGTNPGLGFRPISERTEEKSMIHYSSNNATQIKEWVNRLDMFLENYLNKSKLPESGRNQVICDYDRPPEPGTVCAVDVNSWGPCSAEQSYGFNNSSPCIFIKLNRIYDWIPEFYNDSSDLPDEMPQDLKDHIKTVDKSKLNTVWVSCRGENPLDREIIGELEYYPRSQGFPGFYYPFVNTPGYLSPVVAVHLKRPKRNIMISVECRAWAKNIIYKSKRGEKAGSVHFELYIVDN</sequence>
<name>A0A232ETE4_9HYME</name>